<keyword evidence="2" id="KW-1185">Reference proteome</keyword>
<accession>A0A8R7UXW1</accession>
<dbReference type="Proteomes" id="UP000015106">
    <property type="component" value="Chromosome 6"/>
</dbReference>
<sequence>MVSQAGITGCEKIVENLLFADIGYHSIPNQCTCPLSCSY</sequence>
<dbReference type="Gramene" id="TuG1812G0600003616.01.T02">
    <property type="protein sequence ID" value="TuG1812G0600003616.01.T02"/>
    <property type="gene ID" value="TuG1812G0600003616.01"/>
</dbReference>
<name>A0A8R7UXW1_TRIUA</name>
<evidence type="ECO:0000313" key="1">
    <source>
        <dbReference type="EnsemblPlants" id="TuG1812G0600003616.01.T02"/>
    </source>
</evidence>
<proteinExistence type="predicted"/>
<reference evidence="1" key="3">
    <citation type="submission" date="2022-06" db="UniProtKB">
        <authorList>
            <consortium name="EnsemblPlants"/>
        </authorList>
    </citation>
    <scope>IDENTIFICATION</scope>
</reference>
<organism evidence="1 2">
    <name type="scientific">Triticum urartu</name>
    <name type="common">Red wild einkorn</name>
    <name type="synonym">Crithodium urartu</name>
    <dbReference type="NCBI Taxonomy" id="4572"/>
    <lineage>
        <taxon>Eukaryota</taxon>
        <taxon>Viridiplantae</taxon>
        <taxon>Streptophyta</taxon>
        <taxon>Embryophyta</taxon>
        <taxon>Tracheophyta</taxon>
        <taxon>Spermatophyta</taxon>
        <taxon>Magnoliopsida</taxon>
        <taxon>Liliopsida</taxon>
        <taxon>Poales</taxon>
        <taxon>Poaceae</taxon>
        <taxon>BOP clade</taxon>
        <taxon>Pooideae</taxon>
        <taxon>Triticodae</taxon>
        <taxon>Triticeae</taxon>
        <taxon>Triticinae</taxon>
        <taxon>Triticum</taxon>
    </lineage>
</organism>
<protein>
    <submittedName>
        <fullName evidence="1">Uncharacterized protein</fullName>
    </submittedName>
</protein>
<reference evidence="1" key="2">
    <citation type="submission" date="2018-03" db="EMBL/GenBank/DDBJ databases">
        <title>The Triticum urartu genome reveals the dynamic nature of wheat genome evolution.</title>
        <authorList>
            <person name="Ling H."/>
            <person name="Ma B."/>
            <person name="Shi X."/>
            <person name="Liu H."/>
            <person name="Dong L."/>
            <person name="Sun H."/>
            <person name="Cao Y."/>
            <person name="Gao Q."/>
            <person name="Zheng S."/>
            <person name="Li Y."/>
            <person name="Yu Y."/>
            <person name="Du H."/>
            <person name="Qi M."/>
            <person name="Li Y."/>
            <person name="Yu H."/>
            <person name="Cui Y."/>
            <person name="Wang N."/>
            <person name="Chen C."/>
            <person name="Wu H."/>
            <person name="Zhao Y."/>
            <person name="Zhang J."/>
            <person name="Li Y."/>
            <person name="Zhou W."/>
            <person name="Zhang B."/>
            <person name="Hu W."/>
            <person name="Eijk M."/>
            <person name="Tang J."/>
            <person name="Witsenboer H."/>
            <person name="Zhao S."/>
            <person name="Li Z."/>
            <person name="Zhang A."/>
            <person name="Wang D."/>
            <person name="Liang C."/>
        </authorList>
    </citation>
    <scope>NUCLEOTIDE SEQUENCE [LARGE SCALE GENOMIC DNA]</scope>
    <source>
        <strain evidence="1">cv. G1812</strain>
    </source>
</reference>
<dbReference type="AlphaFoldDB" id="A0A8R7UXW1"/>
<dbReference type="EnsemblPlants" id="TuG1812G0600003616.01.T02">
    <property type="protein sequence ID" value="TuG1812G0600003616.01.T02"/>
    <property type="gene ID" value="TuG1812G0600003616.01"/>
</dbReference>
<reference evidence="2" key="1">
    <citation type="journal article" date="2013" name="Nature">
        <title>Draft genome of the wheat A-genome progenitor Triticum urartu.</title>
        <authorList>
            <person name="Ling H.Q."/>
            <person name="Zhao S."/>
            <person name="Liu D."/>
            <person name="Wang J."/>
            <person name="Sun H."/>
            <person name="Zhang C."/>
            <person name="Fan H."/>
            <person name="Li D."/>
            <person name="Dong L."/>
            <person name="Tao Y."/>
            <person name="Gao C."/>
            <person name="Wu H."/>
            <person name="Li Y."/>
            <person name="Cui Y."/>
            <person name="Guo X."/>
            <person name="Zheng S."/>
            <person name="Wang B."/>
            <person name="Yu K."/>
            <person name="Liang Q."/>
            <person name="Yang W."/>
            <person name="Lou X."/>
            <person name="Chen J."/>
            <person name="Feng M."/>
            <person name="Jian J."/>
            <person name="Zhang X."/>
            <person name="Luo G."/>
            <person name="Jiang Y."/>
            <person name="Liu J."/>
            <person name="Wang Z."/>
            <person name="Sha Y."/>
            <person name="Zhang B."/>
            <person name="Wu H."/>
            <person name="Tang D."/>
            <person name="Shen Q."/>
            <person name="Xue P."/>
            <person name="Zou S."/>
            <person name="Wang X."/>
            <person name="Liu X."/>
            <person name="Wang F."/>
            <person name="Yang Y."/>
            <person name="An X."/>
            <person name="Dong Z."/>
            <person name="Zhang K."/>
            <person name="Zhang X."/>
            <person name="Luo M.C."/>
            <person name="Dvorak J."/>
            <person name="Tong Y."/>
            <person name="Wang J."/>
            <person name="Yang H."/>
            <person name="Li Z."/>
            <person name="Wang D."/>
            <person name="Zhang A."/>
            <person name="Wang J."/>
        </authorList>
    </citation>
    <scope>NUCLEOTIDE SEQUENCE</scope>
    <source>
        <strain evidence="2">cv. G1812</strain>
    </source>
</reference>
<evidence type="ECO:0000313" key="2">
    <source>
        <dbReference type="Proteomes" id="UP000015106"/>
    </source>
</evidence>